<dbReference type="Proteomes" id="UP000236319">
    <property type="component" value="Unassembled WGS sequence"/>
</dbReference>
<keyword evidence="2" id="KW-1133">Transmembrane helix</keyword>
<keyword evidence="5" id="KW-1185">Reference proteome</keyword>
<dbReference type="RefSeq" id="XP_028869585.1">
    <property type="nucleotide sequence ID" value="XM_029013752.1"/>
</dbReference>
<dbReference type="VEuPathDB" id="PiroplasmaDB:BOVATA_048350"/>
<proteinExistence type="predicted"/>
<evidence type="ECO:0000259" key="3">
    <source>
        <dbReference type="PROSITE" id="PS50103"/>
    </source>
</evidence>
<keyword evidence="2" id="KW-0812">Transmembrane</keyword>
<feature type="domain" description="C3H1-type" evidence="3">
    <location>
        <begin position="1242"/>
        <end position="1270"/>
    </location>
</feature>
<keyword evidence="1" id="KW-0479">Metal-binding</keyword>
<accession>A0A2H6KK32</accession>
<keyword evidence="1" id="KW-0863">Zinc-finger</keyword>
<protein>
    <recommendedName>
        <fullName evidence="3">C3H1-type domain-containing protein</fullName>
    </recommendedName>
</protein>
<reference evidence="4 5" key="1">
    <citation type="journal article" date="2017" name="BMC Genomics">
        <title>Whole-genome assembly of Babesia ovata and comparative genomics between closely related pathogens.</title>
        <authorList>
            <person name="Yamagishi J."/>
            <person name="Asada M."/>
            <person name="Hakimi H."/>
            <person name="Tanaka T.Q."/>
            <person name="Sugimoto C."/>
            <person name="Kawazu S."/>
        </authorList>
    </citation>
    <scope>NUCLEOTIDE SEQUENCE [LARGE SCALE GENOMIC DNA]</scope>
    <source>
        <strain evidence="4 5">Miyake</strain>
    </source>
</reference>
<keyword evidence="1" id="KW-0862">Zinc</keyword>
<gene>
    <name evidence="4" type="ORF">BOVATA_048350</name>
</gene>
<evidence type="ECO:0000256" key="1">
    <source>
        <dbReference type="PROSITE-ProRule" id="PRU00723"/>
    </source>
</evidence>
<evidence type="ECO:0000256" key="2">
    <source>
        <dbReference type="SAM" id="Phobius"/>
    </source>
</evidence>
<feature type="transmembrane region" description="Helical" evidence="2">
    <location>
        <begin position="1347"/>
        <end position="1370"/>
    </location>
</feature>
<dbReference type="OrthoDB" id="5791880at2759"/>
<evidence type="ECO:0000313" key="4">
    <source>
        <dbReference type="EMBL" id="GBE63342.1"/>
    </source>
</evidence>
<dbReference type="EMBL" id="BDSA01000034">
    <property type="protein sequence ID" value="GBE63342.1"/>
    <property type="molecule type" value="Genomic_DNA"/>
</dbReference>
<dbReference type="GeneID" id="39877112"/>
<feature type="zinc finger region" description="C3H1-type" evidence="1">
    <location>
        <begin position="1242"/>
        <end position="1270"/>
    </location>
</feature>
<dbReference type="PROSITE" id="PS50103">
    <property type="entry name" value="ZF_C3H1"/>
    <property type="match status" value="1"/>
</dbReference>
<dbReference type="GO" id="GO:0008270">
    <property type="term" value="F:zinc ion binding"/>
    <property type="evidence" value="ECO:0007669"/>
    <property type="project" value="UniProtKB-KW"/>
</dbReference>
<organism evidence="4 5">
    <name type="scientific">Babesia ovata</name>
    <dbReference type="NCBI Taxonomy" id="189622"/>
    <lineage>
        <taxon>Eukaryota</taxon>
        <taxon>Sar</taxon>
        <taxon>Alveolata</taxon>
        <taxon>Apicomplexa</taxon>
        <taxon>Aconoidasida</taxon>
        <taxon>Piroplasmida</taxon>
        <taxon>Babesiidae</taxon>
        <taxon>Babesia</taxon>
    </lineage>
</organism>
<evidence type="ECO:0000313" key="5">
    <source>
        <dbReference type="Proteomes" id="UP000236319"/>
    </source>
</evidence>
<name>A0A2H6KK32_9APIC</name>
<comment type="caution">
    <text evidence="4">The sequence shown here is derived from an EMBL/GenBank/DDBJ whole genome shotgun (WGS) entry which is preliminary data.</text>
</comment>
<keyword evidence="2" id="KW-0472">Membrane</keyword>
<sequence>MSFILECLVNSRDILWHYHKPIDDVIRDLKGSIGKGHDVQGFGDAIGIVQQGLQGYEGGMDGRIERFESPLKTLPDSFQELRRYLNDVKHKNLSVQLSHVAEQASSYYSKSKVSEKVLETIDTDLRGKLDKHVSLVVQAAETFKGVNGDEQLKEQAKQVDAELEERKAEIISAIEQQSKSVQGTVAREINKIKVGVKIFKMTTLKTQIERVRTAVERASEAVEDVVMETFDEKYISKISDRYNKCKEEVVKFTNPNGLLLKCSESVQQEVAGLENIIMYDLQQLYRNIKVQFDAYIREVYSALNAAGEGRSLLFVAGSMRENSNLARWIKGYVTTVTGVTVSEPDKFKKALEQLGVVVTVNDKNTTAFDAFSDDVLKYIGATFLGAHEKVGRVEALMRQYAATKDTLTKAIIKIKHQITLLQNVPNSVIDGHNAEARCIMETLKHDIESLQAQILDVGNILQEAHSTLITSVDCLIEAVDKSHIVIHDETENVKKSLLAAVKSSFDNVKNSVHSLFAKQKQAELATLEKIVAEQLATIERIINDDKARGVKGFLGELQLIMKEKFLDTHLSKDMTLHQVAGKVVEFLEPLFDHVVDQLKPKTTKNSLQPLTAPAEPPDPNIAKVENIKRKVYKLLLELKTFNHNFATNVASLLDAVYELRAVKFGDGKHPDLLNIIKTGIGDFGRELNYAYVNTYSGVPNIIWEQTPTHAAGERDPTEDSMNCAKTFCTIVSVLYTSLQELRAGIESRDTSWSSLKINSLDYNDLGAFLQRSGFRVASHQDISDGELRNDSDMVGGNIFNILLGGSDKLVYNSDKTRKNALETLYSEHLQNYYNAGHHRHISNAKSPCSIFEMLCWLTALPHNRSYTRLTDHIKKLFADDYSDYAYKIYDTLAYDLPDICNYSHDLLTTIVGHGDECATYASDFYNNVLDLSYPGDPSQCLDLFLDILRRLFPVLKFLYERCRLNPSCFGWRYCDYGRDVMTSKWPCSKHSTSESNCQAKCQANGQPNTQPVCQPNDKPNCQPRSPLMSYLNDCLPGHLPHDVSSIGCRSVCSTCPNGKKGMPCLTPLGFRAFSGSTKTGKNLSNLLHKFFAKVHCSPLFCLVPKAPTTLPEHFSYALSLVNGLNIPKPKNIDNVLTLPEAFKKSVAEQSINLYSDTGKLIDAINNAYGHCTAAESECDNAHLINLTSSGACNNNLYCAPYISTLSYDTYKYMTLKHSKTYLSWAIYLPWTFWDLLNNLYNAFCSINCRDWGCRGCLRGRNCKNGKHGLTDEKSACNCSSIVECKGVSPTLYQYGFSFKDPLILNDGNKPKRCSDFCTQLKRVLDSQYFTDLFEKCDEFIWAIRTPFSYLLLALWSLSLLYLLHIAVVRLDVLRIRSHLRSPASHRIAAQSLLAVANVGKIANVKYFSP</sequence>
<dbReference type="InterPro" id="IPR000571">
    <property type="entry name" value="Znf_CCCH"/>
</dbReference>